<sequence>MMRTEALCRVCGDRASGRHYGVQSCDGCRGFFKRSIRRNLKYECKEAGNCIVDVARRNQCQACRFKKCIMVSMNRNAVQNERANASKAAQRNEFRVPYSMVVSHPIISLGNTPGKRLTSTDMETSPAIKMTMHVPPSNNTTPDWTPFVCSLITWANNFPPISQIIESDRRILLERSWHLLFFFHYGCQFGVFNPVNRLTEQVRAMAEDLYALRLNPIEQWAFGCIFLLRTDINGIRESAVIKRFQEQSLFTLAECIFTENMDQEVAKTRFAKVILLLPTFCGLSQEVIRKVFFPKQNIQPILSLIK</sequence>
<keyword evidence="9" id="KW-0675">Receptor</keyword>
<dbReference type="InterPro" id="IPR050274">
    <property type="entry name" value="Nuclear_hormone_rcpt_NR2"/>
</dbReference>
<dbReference type="Pfam" id="PF00105">
    <property type="entry name" value="zf-C4"/>
    <property type="match status" value="1"/>
</dbReference>
<dbReference type="InterPro" id="IPR001628">
    <property type="entry name" value="Znf_hrmn_rcpt"/>
</dbReference>
<evidence type="ECO:0000256" key="2">
    <source>
        <dbReference type="ARBA" id="ARBA00005993"/>
    </source>
</evidence>
<dbReference type="GO" id="GO:0008270">
    <property type="term" value="F:zinc ion binding"/>
    <property type="evidence" value="ECO:0007669"/>
    <property type="project" value="UniProtKB-KW"/>
</dbReference>
<keyword evidence="10" id="KW-0539">Nucleus</keyword>
<dbReference type="SUPFAM" id="SSF57716">
    <property type="entry name" value="Glucocorticoid receptor-like (DNA-binding domain)"/>
    <property type="match status" value="1"/>
</dbReference>
<evidence type="ECO:0000256" key="9">
    <source>
        <dbReference type="ARBA" id="ARBA00023170"/>
    </source>
</evidence>
<dbReference type="GO" id="GO:0043565">
    <property type="term" value="F:sequence-specific DNA binding"/>
    <property type="evidence" value="ECO:0007669"/>
    <property type="project" value="InterPro"/>
</dbReference>
<evidence type="ECO:0000256" key="4">
    <source>
        <dbReference type="ARBA" id="ARBA00022771"/>
    </source>
</evidence>
<dbReference type="WBParaSite" id="ACRNAN_scaffold5821.g9450.t1">
    <property type="protein sequence ID" value="ACRNAN_scaffold5821.g9450.t1"/>
    <property type="gene ID" value="ACRNAN_scaffold5821.g9450"/>
</dbReference>
<evidence type="ECO:0000256" key="6">
    <source>
        <dbReference type="ARBA" id="ARBA00023015"/>
    </source>
</evidence>
<protein>
    <submittedName>
        <fullName evidence="14">Nuclear receptor domain-containing protein</fullName>
    </submittedName>
</protein>
<organism evidence="13 14">
    <name type="scientific">Acrobeloides nanus</name>
    <dbReference type="NCBI Taxonomy" id="290746"/>
    <lineage>
        <taxon>Eukaryota</taxon>
        <taxon>Metazoa</taxon>
        <taxon>Ecdysozoa</taxon>
        <taxon>Nematoda</taxon>
        <taxon>Chromadorea</taxon>
        <taxon>Rhabditida</taxon>
        <taxon>Tylenchina</taxon>
        <taxon>Cephalobomorpha</taxon>
        <taxon>Cephaloboidea</taxon>
        <taxon>Cephalobidae</taxon>
        <taxon>Acrobeloides</taxon>
    </lineage>
</organism>
<dbReference type="PANTHER" id="PTHR24083">
    <property type="entry name" value="NUCLEAR HORMONE RECEPTOR"/>
    <property type="match status" value="1"/>
</dbReference>
<dbReference type="GO" id="GO:0005634">
    <property type="term" value="C:nucleus"/>
    <property type="evidence" value="ECO:0007669"/>
    <property type="project" value="UniProtKB-SubCell"/>
</dbReference>
<dbReference type="GO" id="GO:0006357">
    <property type="term" value="P:regulation of transcription by RNA polymerase II"/>
    <property type="evidence" value="ECO:0007669"/>
    <property type="project" value="UniProtKB-ARBA"/>
</dbReference>
<proteinExistence type="inferred from homology"/>
<comment type="subcellular location">
    <subcellularLocation>
        <location evidence="1">Nucleus</location>
    </subcellularLocation>
</comment>
<reference evidence="14" key="1">
    <citation type="submission" date="2022-11" db="UniProtKB">
        <authorList>
            <consortium name="WormBaseParasite"/>
        </authorList>
    </citation>
    <scope>IDENTIFICATION</scope>
</reference>
<evidence type="ECO:0000259" key="11">
    <source>
        <dbReference type="PROSITE" id="PS51030"/>
    </source>
</evidence>
<name>A0A914E566_9BILA</name>
<keyword evidence="5" id="KW-0862">Zinc</keyword>
<dbReference type="InterPro" id="IPR000536">
    <property type="entry name" value="Nucl_hrmn_rcpt_lig-bd"/>
</dbReference>
<feature type="domain" description="Nuclear receptor" evidence="11">
    <location>
        <begin position="5"/>
        <end position="80"/>
    </location>
</feature>
<evidence type="ECO:0000256" key="7">
    <source>
        <dbReference type="ARBA" id="ARBA00023125"/>
    </source>
</evidence>
<dbReference type="PROSITE" id="PS51030">
    <property type="entry name" value="NUCLEAR_REC_DBD_2"/>
    <property type="match status" value="1"/>
</dbReference>
<dbReference type="InterPro" id="IPR035500">
    <property type="entry name" value="NHR-like_dom_sf"/>
</dbReference>
<dbReference type="GO" id="GO:0003700">
    <property type="term" value="F:DNA-binding transcription factor activity"/>
    <property type="evidence" value="ECO:0007669"/>
    <property type="project" value="InterPro"/>
</dbReference>
<keyword evidence="7" id="KW-0238">DNA-binding</keyword>
<comment type="similarity">
    <text evidence="2">Belongs to the nuclear hormone receptor family.</text>
</comment>
<evidence type="ECO:0000256" key="8">
    <source>
        <dbReference type="ARBA" id="ARBA00023163"/>
    </source>
</evidence>
<keyword evidence="8" id="KW-0804">Transcription</keyword>
<evidence type="ECO:0000256" key="3">
    <source>
        <dbReference type="ARBA" id="ARBA00022723"/>
    </source>
</evidence>
<evidence type="ECO:0000313" key="14">
    <source>
        <dbReference type="WBParaSite" id="ACRNAN_scaffold5821.g9450.t1"/>
    </source>
</evidence>
<dbReference type="PROSITE" id="PS51843">
    <property type="entry name" value="NR_LBD"/>
    <property type="match status" value="1"/>
</dbReference>
<evidence type="ECO:0000256" key="5">
    <source>
        <dbReference type="ARBA" id="ARBA00022833"/>
    </source>
</evidence>
<evidence type="ECO:0000313" key="13">
    <source>
        <dbReference type="Proteomes" id="UP000887540"/>
    </source>
</evidence>
<feature type="domain" description="NR LBD" evidence="12">
    <location>
        <begin position="113"/>
        <end position="306"/>
    </location>
</feature>
<dbReference type="Gene3D" id="3.30.50.10">
    <property type="entry name" value="Erythroid Transcription Factor GATA-1, subunit A"/>
    <property type="match status" value="1"/>
</dbReference>
<keyword evidence="13" id="KW-1185">Reference proteome</keyword>
<dbReference type="FunFam" id="3.30.50.10:FF:000006">
    <property type="entry name" value="Nuclear receptor subfamily 5 group A member"/>
    <property type="match status" value="1"/>
</dbReference>
<accession>A0A914E566</accession>
<dbReference type="Gene3D" id="1.10.565.10">
    <property type="entry name" value="Retinoid X Receptor"/>
    <property type="match status" value="1"/>
</dbReference>
<dbReference type="Proteomes" id="UP000887540">
    <property type="component" value="Unplaced"/>
</dbReference>
<dbReference type="InterPro" id="IPR013088">
    <property type="entry name" value="Znf_NHR/GATA"/>
</dbReference>
<keyword evidence="3" id="KW-0479">Metal-binding</keyword>
<evidence type="ECO:0000256" key="1">
    <source>
        <dbReference type="ARBA" id="ARBA00004123"/>
    </source>
</evidence>
<keyword evidence="4" id="KW-0863">Zinc-finger</keyword>
<evidence type="ECO:0000256" key="10">
    <source>
        <dbReference type="ARBA" id="ARBA00023242"/>
    </source>
</evidence>
<dbReference type="SUPFAM" id="SSF48508">
    <property type="entry name" value="Nuclear receptor ligand-binding domain"/>
    <property type="match status" value="1"/>
</dbReference>
<dbReference type="PROSITE" id="PS00031">
    <property type="entry name" value="NUCLEAR_REC_DBD_1"/>
    <property type="match status" value="1"/>
</dbReference>
<dbReference type="SMART" id="SM00399">
    <property type="entry name" value="ZnF_C4"/>
    <property type="match status" value="1"/>
</dbReference>
<keyword evidence="6" id="KW-0805">Transcription regulation</keyword>
<evidence type="ECO:0000259" key="12">
    <source>
        <dbReference type="PROSITE" id="PS51843"/>
    </source>
</evidence>
<dbReference type="CDD" id="cd07164">
    <property type="entry name" value="NR_DBD_PNR_like_1"/>
    <property type="match status" value="1"/>
</dbReference>
<dbReference type="AlphaFoldDB" id="A0A914E566"/>
<dbReference type="PRINTS" id="PR00047">
    <property type="entry name" value="STROIDFINGER"/>
</dbReference>